<dbReference type="EC" id="2.5.1.18" evidence="3"/>
<dbReference type="InterPro" id="IPR036282">
    <property type="entry name" value="Glutathione-S-Trfase_C_sf"/>
</dbReference>
<dbReference type="PRINTS" id="PR01267">
    <property type="entry name" value="GSTRNSFRASEM"/>
</dbReference>
<evidence type="ECO:0000259" key="7">
    <source>
        <dbReference type="PROSITE" id="PS50405"/>
    </source>
</evidence>
<dbReference type="InterPro" id="IPR003081">
    <property type="entry name" value="GST_mu"/>
</dbReference>
<evidence type="ECO:0000256" key="5">
    <source>
        <dbReference type="ARBA" id="ARBA00047960"/>
    </source>
</evidence>
<dbReference type="SFLD" id="SFLDG01205">
    <property type="entry name" value="AMPS.1"/>
    <property type="match status" value="1"/>
</dbReference>
<dbReference type="InterPro" id="IPR036249">
    <property type="entry name" value="Thioredoxin-like_sf"/>
</dbReference>
<feature type="domain" description="GST C-terminal" evidence="7">
    <location>
        <begin position="91"/>
        <end position="209"/>
    </location>
</feature>
<dbReference type="GO" id="GO:0006749">
    <property type="term" value="P:glutathione metabolic process"/>
    <property type="evidence" value="ECO:0007669"/>
    <property type="project" value="TreeGrafter"/>
</dbReference>
<dbReference type="PANTHER" id="PTHR11571:SF222">
    <property type="entry name" value="GLUTATHIONE TRANSFERASE"/>
    <property type="match status" value="1"/>
</dbReference>
<reference evidence="8" key="2">
    <citation type="journal article" name="Mar. Pollut. Bull.">
        <title>The genome of the European estuarine calanoid copepod Eurytemora affinis: Potential use in molecular ecotoxicology.</title>
        <authorList>
            <person name="Choi B.S."/>
            <person name="Kim D.H."/>
            <person name="Kim M.S."/>
            <person name="Park J.C."/>
            <person name="Lee Y.H."/>
            <person name="Kim H.J."/>
            <person name="Jeong C.B."/>
            <person name="Hagiwara A."/>
            <person name="Souissi S."/>
            <person name="Lee J.S."/>
        </authorList>
    </citation>
    <scope>NUCLEOTIDE SEQUENCE</scope>
</reference>
<evidence type="ECO:0000256" key="4">
    <source>
        <dbReference type="ARBA" id="ARBA00022679"/>
    </source>
</evidence>
<comment type="catalytic activity">
    <reaction evidence="5">
        <text>RX + glutathione = an S-substituted glutathione + a halide anion + H(+)</text>
        <dbReference type="Rhea" id="RHEA:16437"/>
        <dbReference type="ChEBI" id="CHEBI:15378"/>
        <dbReference type="ChEBI" id="CHEBI:16042"/>
        <dbReference type="ChEBI" id="CHEBI:17792"/>
        <dbReference type="ChEBI" id="CHEBI:57925"/>
        <dbReference type="ChEBI" id="CHEBI:90779"/>
        <dbReference type="EC" id="2.5.1.18"/>
    </reaction>
</comment>
<accession>A0A8B0MCE0</accession>
<dbReference type="SUPFAM" id="SSF52833">
    <property type="entry name" value="Thioredoxin-like"/>
    <property type="match status" value="1"/>
</dbReference>
<dbReference type="InterPro" id="IPR010987">
    <property type="entry name" value="Glutathione-S-Trfase_C-like"/>
</dbReference>
<dbReference type="Pfam" id="PF02798">
    <property type="entry name" value="GST_N"/>
    <property type="match status" value="1"/>
</dbReference>
<dbReference type="SFLD" id="SFLDS00019">
    <property type="entry name" value="Glutathione_Transferase_(cytos"/>
    <property type="match status" value="1"/>
</dbReference>
<dbReference type="SFLD" id="SFLDG00363">
    <property type="entry name" value="AMPS_(cytGST):_Alpha-__Mu-__Pi"/>
    <property type="match status" value="1"/>
</dbReference>
<name>A0A8B0MCE0_EURAF</name>
<dbReference type="InterPro" id="IPR040079">
    <property type="entry name" value="Glutathione_S-Trfase"/>
</dbReference>
<keyword evidence="4" id="KW-0808">Transferase</keyword>
<dbReference type="Gene3D" id="1.20.1050.10">
    <property type="match status" value="1"/>
</dbReference>
<dbReference type="PROSITE" id="PS50404">
    <property type="entry name" value="GST_NTER"/>
    <property type="match status" value="1"/>
</dbReference>
<dbReference type="SUPFAM" id="SSF47616">
    <property type="entry name" value="GST C-terminal domain-like"/>
    <property type="match status" value="1"/>
</dbReference>
<reference evidence="8" key="1">
    <citation type="submission" date="2020-10" db="EMBL/GenBank/DDBJ databases">
        <authorList>
            <person name="Kim D.-H."/>
        </authorList>
    </citation>
    <scope>NUCLEOTIDE SEQUENCE</scope>
</reference>
<evidence type="ECO:0000259" key="6">
    <source>
        <dbReference type="PROSITE" id="PS50404"/>
    </source>
</evidence>
<protein>
    <recommendedName>
        <fullName evidence="3">glutathione transferase</fullName>
        <ecNumber evidence="3">2.5.1.18</ecNumber>
    </recommendedName>
</protein>
<dbReference type="InterPro" id="IPR004046">
    <property type="entry name" value="GST_C"/>
</dbReference>
<evidence type="ECO:0000313" key="8">
    <source>
        <dbReference type="EMBL" id="QTW43618.1"/>
    </source>
</evidence>
<dbReference type="GO" id="GO:0004364">
    <property type="term" value="F:glutathione transferase activity"/>
    <property type="evidence" value="ECO:0007669"/>
    <property type="project" value="UniProtKB-EC"/>
</dbReference>
<dbReference type="OrthoDB" id="4951845at2759"/>
<dbReference type="PANTHER" id="PTHR11571">
    <property type="entry name" value="GLUTATHIONE S-TRANSFERASE"/>
    <property type="match status" value="1"/>
</dbReference>
<dbReference type="InterPro" id="IPR050213">
    <property type="entry name" value="GST_superfamily"/>
</dbReference>
<evidence type="ECO:0000256" key="2">
    <source>
        <dbReference type="ARBA" id="ARBA00005861"/>
    </source>
</evidence>
<dbReference type="CDD" id="cd03075">
    <property type="entry name" value="GST_N_Mu"/>
    <property type="match status" value="1"/>
</dbReference>
<dbReference type="PROSITE" id="PS50405">
    <property type="entry name" value="GST_CTER"/>
    <property type="match status" value="1"/>
</dbReference>
<dbReference type="Pfam" id="PF14497">
    <property type="entry name" value="GST_C_3"/>
    <property type="match status" value="1"/>
</dbReference>
<feature type="domain" description="GST N-terminal" evidence="6">
    <location>
        <begin position="2"/>
        <end position="89"/>
    </location>
</feature>
<comment type="similarity">
    <text evidence="2">Belongs to the GST superfamily. Mu family.</text>
</comment>
<sequence>MAPAVLCYWDIRGLAQPIRFLLEYTNTEFEDKMMACGPAPDFDKSGWFDSKHSLGLDFPNLPYYKDEDVSLTQSNVILKHIARKNNLDGTSLKEKAEADMCADQIMDLRNGWVRLCYNPNFESLKDAYLEGLKGQLQAFSRFLGTKSWLVGEQITYPDFHLYEMLTQHKMLKPDCLKEYPNLEVYCTNFEKLPAIEKYMQSDRFMKAPINNKMAAFGAK</sequence>
<dbReference type="AlphaFoldDB" id="A0A8B0MCE0"/>
<dbReference type="FunFam" id="1.20.1050.10:FF:000003">
    <property type="entry name" value="Glutathione S-transferase 2"/>
    <property type="match status" value="1"/>
</dbReference>
<dbReference type="Gene3D" id="3.40.30.10">
    <property type="entry name" value="Glutaredoxin"/>
    <property type="match status" value="1"/>
</dbReference>
<organism evidence="8">
    <name type="scientific">Eurytemora affinis</name>
    <name type="common">Copepod</name>
    <name type="synonym">Temora affinis</name>
    <dbReference type="NCBI Taxonomy" id="88015"/>
    <lineage>
        <taxon>Eukaryota</taxon>
        <taxon>Metazoa</taxon>
        <taxon>Ecdysozoa</taxon>
        <taxon>Arthropoda</taxon>
        <taxon>Crustacea</taxon>
        <taxon>Multicrustacea</taxon>
        <taxon>Hexanauplia</taxon>
        <taxon>Copepoda</taxon>
        <taxon>Calanoida</taxon>
        <taxon>Temoridae</taxon>
        <taxon>Eurytemora</taxon>
    </lineage>
</organism>
<proteinExistence type="evidence at transcript level"/>
<dbReference type="InterPro" id="IPR004045">
    <property type="entry name" value="Glutathione_S-Trfase_N"/>
</dbReference>
<comment type="function">
    <text evidence="1">Conjugation of reduced glutathione to a wide number of exogenous and endogenous hydrophobic electrophiles.</text>
</comment>
<evidence type="ECO:0000256" key="1">
    <source>
        <dbReference type="ARBA" id="ARBA00003701"/>
    </source>
</evidence>
<evidence type="ECO:0000256" key="3">
    <source>
        <dbReference type="ARBA" id="ARBA00012452"/>
    </source>
</evidence>
<dbReference type="EMBL" id="MW149318">
    <property type="protein sequence ID" value="QTW43618.1"/>
    <property type="molecule type" value="mRNA"/>
</dbReference>